<keyword evidence="7" id="KW-1185">Reference proteome</keyword>
<accession>A0A1K1LPB8</accession>
<evidence type="ECO:0000256" key="3">
    <source>
        <dbReference type="ARBA" id="ARBA00023004"/>
    </source>
</evidence>
<gene>
    <name evidence="6" type="ORF">SAMN02927921_00025</name>
</gene>
<dbReference type="AlphaFoldDB" id="A0A1K1LPB8"/>
<dbReference type="InterPro" id="IPR036909">
    <property type="entry name" value="Cyt_c-like_dom_sf"/>
</dbReference>
<dbReference type="Proteomes" id="UP000182248">
    <property type="component" value="Unassembled WGS sequence"/>
</dbReference>
<evidence type="ECO:0000313" key="6">
    <source>
        <dbReference type="EMBL" id="SFW11486.1"/>
    </source>
</evidence>
<dbReference type="InterPro" id="IPR009056">
    <property type="entry name" value="Cyt_c-like_dom"/>
</dbReference>
<dbReference type="Gene3D" id="1.10.760.10">
    <property type="entry name" value="Cytochrome c-like domain"/>
    <property type="match status" value="1"/>
</dbReference>
<dbReference type="SUPFAM" id="SSF46626">
    <property type="entry name" value="Cytochrome c"/>
    <property type="match status" value="1"/>
</dbReference>
<keyword evidence="1 4" id="KW-0349">Heme</keyword>
<evidence type="ECO:0000256" key="2">
    <source>
        <dbReference type="ARBA" id="ARBA00022723"/>
    </source>
</evidence>
<dbReference type="GO" id="GO:0009055">
    <property type="term" value="F:electron transfer activity"/>
    <property type="evidence" value="ECO:0007669"/>
    <property type="project" value="InterPro"/>
</dbReference>
<feature type="domain" description="Cytochrome c" evidence="5">
    <location>
        <begin position="27"/>
        <end position="115"/>
    </location>
</feature>
<dbReference type="InterPro" id="IPR051459">
    <property type="entry name" value="Cytochrome_c-type_DH"/>
</dbReference>
<keyword evidence="2 4" id="KW-0479">Metal-binding</keyword>
<organism evidence="6 7">
    <name type="scientific">Sinomicrobium oceani</name>
    <dbReference type="NCBI Taxonomy" id="1150368"/>
    <lineage>
        <taxon>Bacteria</taxon>
        <taxon>Pseudomonadati</taxon>
        <taxon>Bacteroidota</taxon>
        <taxon>Flavobacteriia</taxon>
        <taxon>Flavobacteriales</taxon>
        <taxon>Flavobacteriaceae</taxon>
        <taxon>Sinomicrobium</taxon>
    </lineage>
</organism>
<dbReference type="PANTHER" id="PTHR35008:SF8">
    <property type="entry name" value="ALCOHOL DEHYDROGENASE CYTOCHROME C SUBUNIT"/>
    <property type="match status" value="1"/>
</dbReference>
<dbReference type="PANTHER" id="PTHR35008">
    <property type="entry name" value="BLL4482 PROTEIN-RELATED"/>
    <property type="match status" value="1"/>
</dbReference>
<keyword evidence="3 4" id="KW-0408">Iron</keyword>
<dbReference type="PROSITE" id="PS51007">
    <property type="entry name" value="CYTC"/>
    <property type="match status" value="1"/>
</dbReference>
<dbReference type="OrthoDB" id="9811395at2"/>
<proteinExistence type="predicted"/>
<name>A0A1K1LPB8_9FLAO</name>
<reference evidence="6 7" key="1">
    <citation type="submission" date="2016-11" db="EMBL/GenBank/DDBJ databases">
        <authorList>
            <person name="Jaros S."/>
            <person name="Januszkiewicz K."/>
            <person name="Wedrychowicz H."/>
        </authorList>
    </citation>
    <scope>NUCLEOTIDE SEQUENCE [LARGE SCALE GENOMIC DNA]</scope>
    <source>
        <strain evidence="6 7">CGMCC 1.12145</strain>
    </source>
</reference>
<dbReference type="GO" id="GO:0046872">
    <property type="term" value="F:metal ion binding"/>
    <property type="evidence" value="ECO:0007669"/>
    <property type="project" value="UniProtKB-KW"/>
</dbReference>
<dbReference type="RefSeq" id="WP_072315273.1">
    <property type="nucleotide sequence ID" value="NZ_FPJE01000001.1"/>
</dbReference>
<protein>
    <submittedName>
        <fullName evidence="6">Cytochrome c</fullName>
    </submittedName>
</protein>
<evidence type="ECO:0000256" key="4">
    <source>
        <dbReference type="PROSITE-ProRule" id="PRU00433"/>
    </source>
</evidence>
<dbReference type="STRING" id="1150368.SAMN02927921_00025"/>
<dbReference type="Pfam" id="PF00034">
    <property type="entry name" value="Cytochrom_C"/>
    <property type="match status" value="1"/>
</dbReference>
<evidence type="ECO:0000256" key="1">
    <source>
        <dbReference type="ARBA" id="ARBA00022617"/>
    </source>
</evidence>
<sequence length="133" mass="14574">MKLLFSLYGIGIISAFIFLKQEKTLEESIASGKELYADFCTNCHLPDGKGVEGVYPPLAGSDYLLQNRKAAIHAVKYGQSGEITVNGTTYNNFMAPLGLTDEEVADVMNYILNSWGNTAEEQVTLSEVSQIKN</sequence>
<evidence type="ECO:0000259" key="5">
    <source>
        <dbReference type="PROSITE" id="PS51007"/>
    </source>
</evidence>
<dbReference type="EMBL" id="FPJE01000001">
    <property type="protein sequence ID" value="SFW11486.1"/>
    <property type="molecule type" value="Genomic_DNA"/>
</dbReference>
<dbReference type="GO" id="GO:0020037">
    <property type="term" value="F:heme binding"/>
    <property type="evidence" value="ECO:0007669"/>
    <property type="project" value="InterPro"/>
</dbReference>
<evidence type="ECO:0000313" key="7">
    <source>
        <dbReference type="Proteomes" id="UP000182248"/>
    </source>
</evidence>